<reference evidence="2 5" key="3">
    <citation type="submission" date="2018-07" db="EMBL/GenBank/DDBJ databases">
        <title>Genome sequence of extremly halophilic archaeon Halopelagius longus strain BC12-B1.</title>
        <authorList>
            <person name="Zhang X."/>
        </authorList>
    </citation>
    <scope>NUCLEOTIDE SEQUENCE [LARGE SCALE GENOMIC DNA]</scope>
    <source>
        <strain evidence="2 5">BC12-B1</strain>
    </source>
</reference>
<keyword evidence="1" id="KW-0812">Transmembrane</keyword>
<feature type="transmembrane region" description="Helical" evidence="1">
    <location>
        <begin position="39"/>
        <end position="61"/>
    </location>
</feature>
<evidence type="ECO:0000313" key="3">
    <source>
        <dbReference type="EMBL" id="SDQ81588.1"/>
    </source>
</evidence>
<keyword evidence="5" id="KW-1185">Reference proteome</keyword>
<dbReference type="EMBL" id="FNKQ01000003">
    <property type="protein sequence ID" value="SDQ81588.1"/>
    <property type="molecule type" value="Genomic_DNA"/>
</dbReference>
<organism evidence="3 4">
    <name type="scientific">Halopelagius longus</name>
    <dbReference type="NCBI Taxonomy" id="1236180"/>
    <lineage>
        <taxon>Archaea</taxon>
        <taxon>Methanobacteriati</taxon>
        <taxon>Methanobacteriota</taxon>
        <taxon>Stenosarchaea group</taxon>
        <taxon>Halobacteria</taxon>
        <taxon>Halobacteriales</taxon>
        <taxon>Haloferacaceae</taxon>
    </lineage>
</organism>
<protein>
    <submittedName>
        <fullName evidence="3">Uncharacterized protein</fullName>
    </submittedName>
</protein>
<evidence type="ECO:0000313" key="4">
    <source>
        <dbReference type="Proteomes" id="UP000199289"/>
    </source>
</evidence>
<dbReference type="Proteomes" id="UP000255421">
    <property type="component" value="Unassembled WGS sequence"/>
</dbReference>
<name>A0A1H1DZA0_9EURY</name>
<feature type="transmembrane region" description="Helical" evidence="1">
    <location>
        <begin position="6"/>
        <end position="27"/>
    </location>
</feature>
<dbReference type="OrthoDB" id="282380at2157"/>
<evidence type="ECO:0000313" key="2">
    <source>
        <dbReference type="EMBL" id="RDI71529.1"/>
    </source>
</evidence>
<accession>A0A1H1DZA0</accession>
<gene>
    <name evidence="2" type="ORF">DWB78_07225</name>
    <name evidence="3" type="ORF">SAMN05216278_2649</name>
</gene>
<evidence type="ECO:0000256" key="1">
    <source>
        <dbReference type="SAM" id="Phobius"/>
    </source>
</evidence>
<sequence>MSPNWTARYAVGMGSLVVGGFWLASLMLSFDAAAGRVGLVAKGVGVFGLGVSLFAATILLATGEE</sequence>
<keyword evidence="1" id="KW-0472">Membrane</keyword>
<reference evidence="4" key="1">
    <citation type="submission" date="2016-10" db="EMBL/GenBank/DDBJ databases">
        <authorList>
            <person name="Varghese N."/>
            <person name="Submissions S."/>
        </authorList>
    </citation>
    <scope>NUCLEOTIDE SEQUENCE [LARGE SCALE GENOMIC DNA]</scope>
    <source>
        <strain evidence="4">CGMCC 1.12397</strain>
    </source>
</reference>
<dbReference type="EMBL" id="QQST01000001">
    <property type="protein sequence ID" value="RDI71529.1"/>
    <property type="molecule type" value="Genomic_DNA"/>
</dbReference>
<keyword evidence="1" id="KW-1133">Transmembrane helix</keyword>
<dbReference type="AlphaFoldDB" id="A0A1H1DZA0"/>
<dbReference type="Proteomes" id="UP000199289">
    <property type="component" value="Unassembled WGS sequence"/>
</dbReference>
<reference evidence="3" key="2">
    <citation type="submission" date="2016-10" db="EMBL/GenBank/DDBJ databases">
        <authorList>
            <person name="de Groot N.N."/>
        </authorList>
    </citation>
    <scope>NUCLEOTIDE SEQUENCE [LARGE SCALE GENOMIC DNA]</scope>
    <source>
        <strain evidence="3">CGMCC 1.12397</strain>
    </source>
</reference>
<proteinExistence type="predicted"/>
<evidence type="ECO:0000313" key="5">
    <source>
        <dbReference type="Proteomes" id="UP000255421"/>
    </source>
</evidence>